<dbReference type="InterPro" id="IPR002125">
    <property type="entry name" value="CMP_dCMP_dom"/>
</dbReference>
<dbReference type="GO" id="GO:0046135">
    <property type="term" value="P:pyrimidine nucleoside catabolic process"/>
    <property type="evidence" value="ECO:0007669"/>
    <property type="project" value="UniProtKB-ARBA"/>
</dbReference>
<keyword evidence="5" id="KW-0378">Hydrolase</keyword>
<comment type="similarity">
    <text evidence="1">Belongs to the cytidine and deoxycytidylate deaminase family.</text>
</comment>
<feature type="domain" description="CMP/dCMP-type deaminase" evidence="10">
    <location>
        <begin position="21"/>
        <end position="144"/>
    </location>
</feature>
<dbReference type="Pfam" id="PF00383">
    <property type="entry name" value="dCMP_cyt_deam_1"/>
    <property type="match status" value="1"/>
</dbReference>
<name>A0A2K1JTJ1_PHYPA</name>
<feature type="active site" description="Proton donor" evidence="7">
    <location>
        <position position="77"/>
    </location>
</feature>
<dbReference type="RefSeq" id="XP_024388022.1">
    <property type="nucleotide sequence ID" value="XM_024532254.2"/>
</dbReference>
<evidence type="ECO:0000256" key="3">
    <source>
        <dbReference type="ARBA" id="ARBA00012783"/>
    </source>
</evidence>
<evidence type="ECO:0000313" key="11">
    <source>
        <dbReference type="EMBL" id="PNR44848.1"/>
    </source>
</evidence>
<gene>
    <name evidence="12" type="primary">LOC112288248</name>
    <name evidence="11" type="ORF">PHYPA_014618</name>
</gene>
<keyword evidence="6 9" id="KW-0862">Zinc</keyword>
<dbReference type="OrthoDB" id="414540at2759"/>
<evidence type="ECO:0000313" key="13">
    <source>
        <dbReference type="Proteomes" id="UP000006727"/>
    </source>
</evidence>
<evidence type="ECO:0000259" key="10">
    <source>
        <dbReference type="PROSITE" id="PS51747"/>
    </source>
</evidence>
<evidence type="ECO:0000256" key="7">
    <source>
        <dbReference type="PIRSR" id="PIRSR006334-1"/>
    </source>
</evidence>
<evidence type="ECO:0000256" key="5">
    <source>
        <dbReference type="ARBA" id="ARBA00022801"/>
    </source>
</evidence>
<dbReference type="CDD" id="cd01283">
    <property type="entry name" value="cytidine_deaminase"/>
    <property type="match status" value="2"/>
</dbReference>
<dbReference type="EC" id="3.5.4.5" evidence="3"/>
<dbReference type="Proteomes" id="UP000006727">
    <property type="component" value="Chromosome 11"/>
</dbReference>
<dbReference type="PROSITE" id="PS00903">
    <property type="entry name" value="CYT_DCMP_DEAMINASES_1"/>
    <property type="match status" value="1"/>
</dbReference>
<protein>
    <recommendedName>
        <fullName evidence="3">cytidine deaminase</fullName>
        <ecNumber evidence="3">3.5.4.5</ecNumber>
    </recommendedName>
</protein>
<evidence type="ECO:0000256" key="9">
    <source>
        <dbReference type="PIRSR" id="PIRSR006334-3"/>
    </source>
</evidence>
<feature type="domain" description="CMP/dCMP-type deaminase" evidence="10">
    <location>
        <begin position="210"/>
        <end position="325"/>
    </location>
</feature>
<dbReference type="KEGG" id="ppp:112288248"/>
<dbReference type="EnsemblPlants" id="Pp3c11_5250V3.2">
    <property type="protein sequence ID" value="Pp3c11_5250V3.2"/>
    <property type="gene ID" value="Pp3c11_5250"/>
</dbReference>
<dbReference type="AlphaFoldDB" id="A0A2K1JTJ1"/>
<comment type="cofactor">
    <cofactor evidence="9">
        <name>Zn(2+)</name>
        <dbReference type="ChEBI" id="CHEBI:29105"/>
    </cofactor>
    <text evidence="9">Binds 1 zinc ion.</text>
</comment>
<dbReference type="PANTHER" id="PTHR11644">
    <property type="entry name" value="CYTIDINE DEAMINASE"/>
    <property type="match status" value="1"/>
</dbReference>
<dbReference type="GO" id="GO:0004126">
    <property type="term" value="F:cytidine deaminase activity"/>
    <property type="evidence" value="ECO:0000318"/>
    <property type="project" value="GO_Central"/>
</dbReference>
<evidence type="ECO:0000256" key="2">
    <source>
        <dbReference type="ARBA" id="ARBA00011738"/>
    </source>
</evidence>
<dbReference type="FunFam" id="3.40.140.10:FF:000041">
    <property type="entry name" value="Cytidine deaminase"/>
    <property type="match status" value="1"/>
</dbReference>
<evidence type="ECO:0000256" key="4">
    <source>
        <dbReference type="ARBA" id="ARBA00022723"/>
    </source>
</evidence>
<keyword evidence="13" id="KW-1185">Reference proteome</keyword>
<evidence type="ECO:0000256" key="1">
    <source>
        <dbReference type="ARBA" id="ARBA00006576"/>
    </source>
</evidence>
<evidence type="ECO:0000256" key="6">
    <source>
        <dbReference type="ARBA" id="ARBA00022833"/>
    </source>
</evidence>
<organism evidence="11">
    <name type="scientific">Physcomitrium patens</name>
    <name type="common">Spreading-leaved earth moss</name>
    <name type="synonym">Physcomitrella patens</name>
    <dbReference type="NCBI Taxonomy" id="3218"/>
    <lineage>
        <taxon>Eukaryota</taxon>
        <taxon>Viridiplantae</taxon>
        <taxon>Streptophyta</taxon>
        <taxon>Embryophyta</taxon>
        <taxon>Bryophyta</taxon>
        <taxon>Bryophytina</taxon>
        <taxon>Bryopsida</taxon>
        <taxon>Funariidae</taxon>
        <taxon>Funariales</taxon>
        <taxon>Funariaceae</taxon>
        <taxon>Physcomitrium</taxon>
    </lineage>
</organism>
<keyword evidence="4 9" id="KW-0479">Metal-binding</keyword>
<accession>A0A2K1JTJ1</accession>
<dbReference type="Gramene" id="Pp3c11_5250V3.1">
    <property type="protein sequence ID" value="Pp3c11_5250V3.1"/>
    <property type="gene ID" value="Pp3c11_5250"/>
</dbReference>
<dbReference type="InterPro" id="IPR016192">
    <property type="entry name" value="APOBEC/CMP_deaminase_Zn-bd"/>
</dbReference>
<dbReference type="GO" id="GO:0005829">
    <property type="term" value="C:cytosol"/>
    <property type="evidence" value="ECO:0000318"/>
    <property type="project" value="GO_Central"/>
</dbReference>
<dbReference type="EMBL" id="ABEU02000011">
    <property type="protein sequence ID" value="PNR44848.1"/>
    <property type="molecule type" value="Genomic_DNA"/>
</dbReference>
<dbReference type="GO" id="GO:0042803">
    <property type="term" value="F:protein homodimerization activity"/>
    <property type="evidence" value="ECO:0007669"/>
    <property type="project" value="UniProtKB-ARBA"/>
</dbReference>
<feature type="binding site" evidence="9">
    <location>
        <position position="105"/>
    </location>
    <ligand>
        <name>Zn(2+)</name>
        <dbReference type="ChEBI" id="CHEBI:29105"/>
        <note>catalytic</note>
    </ligand>
</feature>
<reference evidence="12" key="3">
    <citation type="submission" date="2020-12" db="UniProtKB">
        <authorList>
            <consortium name="EnsemblPlants"/>
        </authorList>
    </citation>
    <scope>IDENTIFICATION</scope>
</reference>
<dbReference type="STRING" id="3218.A0A2K1JTJ1"/>
<dbReference type="SUPFAM" id="SSF53927">
    <property type="entry name" value="Cytidine deaminase-like"/>
    <property type="match status" value="2"/>
</dbReference>
<dbReference type="InterPro" id="IPR013171">
    <property type="entry name" value="Cyd/dCyd_deaminase_Zn-bd"/>
</dbReference>
<reference evidence="11 13" key="2">
    <citation type="journal article" date="2018" name="Plant J.">
        <title>The Physcomitrella patens chromosome-scale assembly reveals moss genome structure and evolution.</title>
        <authorList>
            <person name="Lang D."/>
            <person name="Ullrich K.K."/>
            <person name="Murat F."/>
            <person name="Fuchs J."/>
            <person name="Jenkins J."/>
            <person name="Haas F.B."/>
            <person name="Piednoel M."/>
            <person name="Gundlach H."/>
            <person name="Van Bel M."/>
            <person name="Meyberg R."/>
            <person name="Vives C."/>
            <person name="Morata J."/>
            <person name="Symeonidi A."/>
            <person name="Hiss M."/>
            <person name="Muchero W."/>
            <person name="Kamisugi Y."/>
            <person name="Saleh O."/>
            <person name="Blanc G."/>
            <person name="Decker E.L."/>
            <person name="van Gessel N."/>
            <person name="Grimwood J."/>
            <person name="Hayes R.D."/>
            <person name="Graham S.W."/>
            <person name="Gunter L.E."/>
            <person name="McDaniel S.F."/>
            <person name="Hoernstein S.N.W."/>
            <person name="Larsson A."/>
            <person name="Li F.W."/>
            <person name="Perroud P.F."/>
            <person name="Phillips J."/>
            <person name="Ranjan P."/>
            <person name="Rokshar D.S."/>
            <person name="Rothfels C.J."/>
            <person name="Schneider L."/>
            <person name="Shu S."/>
            <person name="Stevenson D.W."/>
            <person name="Thummler F."/>
            <person name="Tillich M."/>
            <person name="Villarreal Aguilar J.C."/>
            <person name="Widiez T."/>
            <person name="Wong G.K."/>
            <person name="Wymore A."/>
            <person name="Zhang Y."/>
            <person name="Zimmer A.D."/>
            <person name="Quatrano R.S."/>
            <person name="Mayer K.F.X."/>
            <person name="Goodstein D."/>
            <person name="Casacuberta J.M."/>
            <person name="Vandepoele K."/>
            <person name="Reski R."/>
            <person name="Cuming A.C."/>
            <person name="Tuskan G.A."/>
            <person name="Maumus F."/>
            <person name="Salse J."/>
            <person name="Schmutz J."/>
            <person name="Rensing S.A."/>
        </authorList>
    </citation>
    <scope>NUCLEOTIDE SEQUENCE [LARGE SCALE GENOMIC DNA]</scope>
    <source>
        <strain evidence="12 13">cv. Gransden 2004</strain>
    </source>
</reference>
<dbReference type="GeneID" id="112288248"/>
<comment type="subunit">
    <text evidence="2">Homodimer.</text>
</comment>
<dbReference type="OMA" id="NYSPCGH"/>
<dbReference type="PANTHER" id="PTHR11644:SF2">
    <property type="entry name" value="CYTIDINE DEAMINASE"/>
    <property type="match status" value="1"/>
</dbReference>
<dbReference type="PROSITE" id="PS51747">
    <property type="entry name" value="CYT_DCMP_DEAMINASES_2"/>
    <property type="match status" value="2"/>
</dbReference>
<dbReference type="FunFam" id="3.40.140.10:FF:000006">
    <property type="entry name" value="Cytidine deaminase"/>
    <property type="match status" value="1"/>
</dbReference>
<dbReference type="PaxDb" id="3218-PP1S482_1V6.1"/>
<reference evidence="11 13" key="1">
    <citation type="journal article" date="2008" name="Science">
        <title>The Physcomitrella genome reveals evolutionary insights into the conquest of land by plants.</title>
        <authorList>
            <person name="Rensing S."/>
            <person name="Lang D."/>
            <person name="Zimmer A."/>
            <person name="Terry A."/>
            <person name="Salamov A."/>
            <person name="Shapiro H."/>
            <person name="Nishiyama T."/>
            <person name="Perroud P.-F."/>
            <person name="Lindquist E."/>
            <person name="Kamisugi Y."/>
            <person name="Tanahashi T."/>
            <person name="Sakakibara K."/>
            <person name="Fujita T."/>
            <person name="Oishi K."/>
            <person name="Shin-I T."/>
            <person name="Kuroki Y."/>
            <person name="Toyoda A."/>
            <person name="Suzuki Y."/>
            <person name="Hashimoto A."/>
            <person name="Yamaguchi K."/>
            <person name="Sugano A."/>
            <person name="Kohara Y."/>
            <person name="Fujiyama A."/>
            <person name="Anterola A."/>
            <person name="Aoki S."/>
            <person name="Ashton N."/>
            <person name="Barbazuk W.B."/>
            <person name="Barker E."/>
            <person name="Bennetzen J."/>
            <person name="Bezanilla M."/>
            <person name="Blankenship R."/>
            <person name="Cho S.H."/>
            <person name="Dutcher S."/>
            <person name="Estelle M."/>
            <person name="Fawcett J.A."/>
            <person name="Gundlach H."/>
            <person name="Hanada K."/>
            <person name="Heyl A."/>
            <person name="Hicks K.A."/>
            <person name="Hugh J."/>
            <person name="Lohr M."/>
            <person name="Mayer K."/>
            <person name="Melkozernov A."/>
            <person name="Murata T."/>
            <person name="Nelson D."/>
            <person name="Pils B."/>
            <person name="Prigge M."/>
            <person name="Reiss B."/>
            <person name="Renner T."/>
            <person name="Rombauts S."/>
            <person name="Rushton P."/>
            <person name="Sanderfoot A."/>
            <person name="Schween G."/>
            <person name="Shiu S.-H."/>
            <person name="Stueber K."/>
            <person name="Theodoulou F.L."/>
            <person name="Tu H."/>
            <person name="Van de Peer Y."/>
            <person name="Verrier P.J."/>
            <person name="Waters E."/>
            <person name="Wood A."/>
            <person name="Yang L."/>
            <person name="Cove D."/>
            <person name="Cuming A."/>
            <person name="Hasebe M."/>
            <person name="Lucas S."/>
            <person name="Mishler D.B."/>
            <person name="Reski R."/>
            <person name="Grigoriev I."/>
            <person name="Quatrano R.S."/>
            <person name="Boore J.L."/>
        </authorList>
    </citation>
    <scope>NUCLEOTIDE SEQUENCE [LARGE SCALE GENOMIC DNA]</scope>
    <source>
        <strain evidence="12 13">cv. Gransden 2004</strain>
    </source>
</reference>
<dbReference type="FunCoup" id="A0A2K1JTJ1">
    <property type="interactions" value="248"/>
</dbReference>
<dbReference type="Pfam" id="PF08211">
    <property type="entry name" value="dCMP_cyt_deam_2"/>
    <property type="match status" value="1"/>
</dbReference>
<sequence length="325" mass="35383">MQEFVIDVAKAGKLRHASRLGVEPFLASLAKPTADLARAPISKFQVGAVGLGVSGRIFLGVNLEFPKLPLNHSVHAEQFLVANALQHGEKRLVFIAVSAAPCGHCRQFLQELRDAGDIRLLITDGKDPQVRPLSYFLPHRFGPDDLMSRNFPLLLESRSNDLILVNSAMSEINFDISREETNEDLAEKDSKKRDLLKEASFGAWLRDNKHSLVDLKLAAFAAANASYAPYSRCPSGASLVTRKGQVYSGSYIESAAYNPGLPALQAAIVAFICGGGGAYDEIDTVIIVERKGALVRHAPTARLALQSIAPQAAFHHFEVDVQSRE</sequence>
<evidence type="ECO:0000256" key="8">
    <source>
        <dbReference type="PIRSR" id="PIRSR006334-2"/>
    </source>
</evidence>
<dbReference type="Gene3D" id="3.40.140.10">
    <property type="entry name" value="Cytidine Deaminase, domain 2"/>
    <property type="match status" value="2"/>
</dbReference>
<dbReference type="EnsemblPlants" id="Pp3c11_5250V3.1">
    <property type="protein sequence ID" value="Pp3c11_5250V3.1"/>
    <property type="gene ID" value="Pp3c11_5250"/>
</dbReference>
<dbReference type="InterPro" id="IPR050202">
    <property type="entry name" value="Cyt/Deoxycyt_deaminase"/>
</dbReference>
<feature type="binding site" evidence="8">
    <location>
        <begin position="62"/>
        <end position="64"/>
    </location>
    <ligand>
        <name>substrate</name>
    </ligand>
</feature>
<dbReference type="InterPro" id="IPR016193">
    <property type="entry name" value="Cytidine_deaminase-like"/>
</dbReference>
<dbReference type="GO" id="GO:0008270">
    <property type="term" value="F:zinc ion binding"/>
    <property type="evidence" value="ECO:0000318"/>
    <property type="project" value="GO_Central"/>
</dbReference>
<feature type="binding site" evidence="9">
    <location>
        <position position="102"/>
    </location>
    <ligand>
        <name>Zn(2+)</name>
        <dbReference type="ChEBI" id="CHEBI:29105"/>
        <note>catalytic</note>
    </ligand>
</feature>
<dbReference type="Gramene" id="Pp3c11_5250V3.2">
    <property type="protein sequence ID" value="Pp3c11_5250V3.2"/>
    <property type="gene ID" value="Pp3c11_5250"/>
</dbReference>
<evidence type="ECO:0000313" key="12">
    <source>
        <dbReference type="EnsemblPlants" id="Pp3c11_5250V3.1"/>
    </source>
</evidence>
<proteinExistence type="inferred from homology"/>
<feature type="binding site" evidence="9">
    <location>
        <position position="75"/>
    </location>
    <ligand>
        <name>Zn(2+)</name>
        <dbReference type="ChEBI" id="CHEBI:29105"/>
        <note>catalytic</note>
    </ligand>
</feature>
<dbReference type="PIRSF" id="PIRSF006334">
    <property type="entry name" value="Cdd_plus_pseudo"/>
    <property type="match status" value="1"/>
</dbReference>